<protein>
    <submittedName>
        <fullName evidence="2">Uncharacterized protein</fullName>
    </submittedName>
</protein>
<dbReference type="RefSeq" id="WP_380824921.1">
    <property type="nucleotide sequence ID" value="NZ_JBHTCG010000003.1"/>
</dbReference>
<evidence type="ECO:0000313" key="2">
    <source>
        <dbReference type="EMBL" id="MFC7381859.1"/>
    </source>
</evidence>
<gene>
    <name evidence="2" type="ORF">ACFQSB_06545</name>
</gene>
<dbReference type="EMBL" id="JBHTCG010000003">
    <property type="protein sequence ID" value="MFC7381859.1"/>
    <property type="molecule type" value="Genomic_DNA"/>
</dbReference>
<evidence type="ECO:0000256" key="1">
    <source>
        <dbReference type="SAM" id="MobiDB-lite"/>
    </source>
</evidence>
<reference evidence="3" key="1">
    <citation type="journal article" date="2019" name="Int. J. Syst. Evol. Microbiol.">
        <title>The Global Catalogue of Microorganisms (GCM) 10K type strain sequencing project: providing services to taxonomists for standard genome sequencing and annotation.</title>
        <authorList>
            <consortium name="The Broad Institute Genomics Platform"/>
            <consortium name="The Broad Institute Genome Sequencing Center for Infectious Disease"/>
            <person name="Wu L."/>
            <person name="Ma J."/>
        </authorList>
    </citation>
    <scope>NUCLEOTIDE SEQUENCE [LARGE SCALE GENOMIC DNA]</scope>
    <source>
        <strain evidence="3">CECT 7649</strain>
    </source>
</reference>
<dbReference type="Proteomes" id="UP001596496">
    <property type="component" value="Unassembled WGS sequence"/>
</dbReference>
<name>A0ABW2NYE9_9ACTN</name>
<sequence length="391" mass="42624">MAIVALYLCGGACQVGGCGLVRRVRWSAGGPRSRRRPGPAPTPHARPGGAGGGPCGGAERRRLDLHKGNSARRHVYGVIAISDSAAQGQGYLLGAMRRRKEDSGPQITIGRELSPEESSKVLHCQEFLNFLTVANPINDLRASAGRVMYVLDTAESWQETNTNSPARIASQFHSSVDSWLRDLRAFDDHISHRLSDWFGKPSQELDAFKEATSEAYDGSFAYRFSYKLRNYNQHAGGGVQHFSVGVLEEPSGKIRPHVIAEFDAVKLLNQNDKWGVQVKRELEEIGGRFSFFPILQSATAAADRALSRLLVALEGHIEEAVLVIRAIAKEVETDGEPFLTTVGVDWPGSGRSKLPMTLIRPGVCDVIESALEHSFVILGLPPRGKPHAQST</sequence>
<comment type="caution">
    <text evidence="2">The sequence shown here is derived from an EMBL/GenBank/DDBJ whole genome shotgun (WGS) entry which is preliminary data.</text>
</comment>
<evidence type="ECO:0000313" key="3">
    <source>
        <dbReference type="Proteomes" id="UP001596496"/>
    </source>
</evidence>
<proteinExistence type="predicted"/>
<organism evidence="2 3">
    <name type="scientific">Sphaerisporangium rhizosphaerae</name>
    <dbReference type="NCBI Taxonomy" id="2269375"/>
    <lineage>
        <taxon>Bacteria</taxon>
        <taxon>Bacillati</taxon>
        <taxon>Actinomycetota</taxon>
        <taxon>Actinomycetes</taxon>
        <taxon>Streptosporangiales</taxon>
        <taxon>Streptosporangiaceae</taxon>
        <taxon>Sphaerisporangium</taxon>
    </lineage>
</organism>
<keyword evidence="3" id="KW-1185">Reference proteome</keyword>
<feature type="region of interest" description="Disordered" evidence="1">
    <location>
        <begin position="28"/>
        <end position="61"/>
    </location>
</feature>
<accession>A0ABW2NYE9</accession>